<accession>A0A1E3PJZ1</accession>
<keyword evidence="3" id="KW-1185">Reference proteome</keyword>
<protein>
    <submittedName>
        <fullName evidence="2">Uncharacterized protein</fullName>
    </submittedName>
</protein>
<evidence type="ECO:0000256" key="1">
    <source>
        <dbReference type="SAM" id="MobiDB-lite"/>
    </source>
</evidence>
<feature type="compositionally biased region" description="Low complexity" evidence="1">
    <location>
        <begin position="299"/>
        <end position="313"/>
    </location>
</feature>
<sequence>MQCYTIPAYTQYSSNGLVGLSCACKVLTTSVGCEVNTDHDISTSSPANIQYGEVWVTERPGLDINYNGNDINYIILKDSDYNLTSLPSLIDSGGFNLRLVIEARSALSFEYHEDFLQRMVNGIFNGPNWKSCDLSIETIYTQVDSYPTKQLQAMFKLRKNNLMGDSRDRVVTYLKQITIFIDYTIGFDSNYISTDYWYMLEMSFMKVFTECFSALFVDKLEHYFPIIFCPGTYNEFWGAKPYLEIIGKTLHDHDSLVTRIQTDRDPTQDPSTDALKLRDFMDRHRNEQLMRRLILVSHSRQSTSSQQKQQQTSKTRKRPSCFIDELSPCVNIIQEEQKTDYHGDFTESLSQEYQTFYALDL</sequence>
<dbReference type="AlphaFoldDB" id="A0A1E3PJZ1"/>
<dbReference type="Proteomes" id="UP000095009">
    <property type="component" value="Unassembled WGS sequence"/>
</dbReference>
<reference evidence="2 3" key="1">
    <citation type="journal article" date="2016" name="Proc. Natl. Acad. Sci. U.S.A.">
        <title>Comparative genomics of biotechnologically important yeasts.</title>
        <authorList>
            <person name="Riley R."/>
            <person name="Haridas S."/>
            <person name="Wolfe K.H."/>
            <person name="Lopes M.R."/>
            <person name="Hittinger C.T."/>
            <person name="Goeker M."/>
            <person name="Salamov A.A."/>
            <person name="Wisecaver J.H."/>
            <person name="Long T.M."/>
            <person name="Calvey C.H."/>
            <person name="Aerts A.L."/>
            <person name="Barry K.W."/>
            <person name="Choi C."/>
            <person name="Clum A."/>
            <person name="Coughlan A.Y."/>
            <person name="Deshpande S."/>
            <person name="Douglass A.P."/>
            <person name="Hanson S.J."/>
            <person name="Klenk H.-P."/>
            <person name="LaButti K.M."/>
            <person name="Lapidus A."/>
            <person name="Lindquist E.A."/>
            <person name="Lipzen A.M."/>
            <person name="Meier-Kolthoff J.P."/>
            <person name="Ohm R.A."/>
            <person name="Otillar R.P."/>
            <person name="Pangilinan J.L."/>
            <person name="Peng Y."/>
            <person name="Rokas A."/>
            <person name="Rosa C.A."/>
            <person name="Scheuner C."/>
            <person name="Sibirny A.A."/>
            <person name="Slot J.C."/>
            <person name="Stielow J.B."/>
            <person name="Sun H."/>
            <person name="Kurtzman C.P."/>
            <person name="Blackwell M."/>
            <person name="Grigoriev I.V."/>
            <person name="Jeffries T.W."/>
        </authorList>
    </citation>
    <scope>NUCLEOTIDE SEQUENCE [LARGE SCALE GENOMIC DNA]</scope>
    <source>
        <strain evidence="2 3">DSM 6958</strain>
    </source>
</reference>
<gene>
    <name evidence="2" type="ORF">NADFUDRAFT_41656</name>
</gene>
<name>A0A1E3PJZ1_9ASCO</name>
<dbReference type="EMBL" id="KV454409">
    <property type="protein sequence ID" value="ODQ65658.1"/>
    <property type="molecule type" value="Genomic_DNA"/>
</dbReference>
<feature type="region of interest" description="Disordered" evidence="1">
    <location>
        <begin position="298"/>
        <end position="318"/>
    </location>
</feature>
<evidence type="ECO:0000313" key="2">
    <source>
        <dbReference type="EMBL" id="ODQ65658.1"/>
    </source>
</evidence>
<proteinExistence type="predicted"/>
<evidence type="ECO:0000313" key="3">
    <source>
        <dbReference type="Proteomes" id="UP000095009"/>
    </source>
</evidence>
<organism evidence="2 3">
    <name type="scientific">Nadsonia fulvescens var. elongata DSM 6958</name>
    <dbReference type="NCBI Taxonomy" id="857566"/>
    <lineage>
        <taxon>Eukaryota</taxon>
        <taxon>Fungi</taxon>
        <taxon>Dikarya</taxon>
        <taxon>Ascomycota</taxon>
        <taxon>Saccharomycotina</taxon>
        <taxon>Dipodascomycetes</taxon>
        <taxon>Dipodascales</taxon>
        <taxon>Dipodascales incertae sedis</taxon>
        <taxon>Nadsonia</taxon>
    </lineage>
</organism>